<protein>
    <submittedName>
        <fullName evidence="1">Olfactory receptor 32b</fullName>
    </submittedName>
</protein>
<dbReference type="AlphaFoldDB" id="A0A7H1DH99"/>
<name>A0A7H1DH99_MYTSE</name>
<accession>A0A7H1DH99</accession>
<keyword evidence="1" id="KW-0675">Receptor</keyword>
<sequence length="72" mass="8540">MEKGEQFRQAVYTSGWERLYDRRARSTIALILERALRPTALRTMFRIICLDALADLFHQAYAIFNLMNAMWN</sequence>
<dbReference type="EMBL" id="MN171145">
    <property type="protein sequence ID" value="QNS36225.1"/>
    <property type="molecule type" value="mRNA"/>
</dbReference>
<reference evidence="1" key="1">
    <citation type="submission" date="2019-07" db="EMBL/GenBank/DDBJ databases">
        <authorList>
            <person name="Tang R."/>
            <person name="Jiang N.-J."/>
            <person name="Ning C."/>
            <person name="Li G.-C."/>
            <person name="Huang L.-Q."/>
            <person name="Wang C.-Z."/>
        </authorList>
    </citation>
    <scope>NUCLEOTIDE SEQUENCE</scope>
</reference>
<evidence type="ECO:0000313" key="1">
    <source>
        <dbReference type="EMBL" id="QNS36225.1"/>
    </source>
</evidence>
<proteinExistence type="evidence at transcript level"/>
<organism evidence="1">
    <name type="scientific">Mythimna separata</name>
    <name type="common">Oriental armyworm</name>
    <name type="synonym">Pseudaletia separata</name>
    <dbReference type="NCBI Taxonomy" id="271217"/>
    <lineage>
        <taxon>Eukaryota</taxon>
        <taxon>Metazoa</taxon>
        <taxon>Ecdysozoa</taxon>
        <taxon>Arthropoda</taxon>
        <taxon>Hexapoda</taxon>
        <taxon>Insecta</taxon>
        <taxon>Pterygota</taxon>
        <taxon>Neoptera</taxon>
        <taxon>Endopterygota</taxon>
        <taxon>Lepidoptera</taxon>
        <taxon>Glossata</taxon>
        <taxon>Ditrysia</taxon>
        <taxon>Noctuoidea</taxon>
        <taxon>Noctuidae</taxon>
        <taxon>Noctuinae</taxon>
        <taxon>Hadenini</taxon>
        <taxon>Mythimna</taxon>
    </lineage>
</organism>